<dbReference type="SUPFAM" id="SSF55486">
    <property type="entry name" value="Metalloproteases ('zincins'), catalytic domain"/>
    <property type="match status" value="1"/>
</dbReference>
<name>A0A9J6GKH1_HAELO</name>
<dbReference type="OrthoDB" id="10537555at2759"/>
<feature type="region of interest" description="Disordered" evidence="1">
    <location>
        <begin position="1"/>
        <end position="25"/>
    </location>
</feature>
<dbReference type="VEuPathDB" id="VectorBase:HLOH_051621"/>
<keyword evidence="2" id="KW-0472">Membrane</keyword>
<evidence type="ECO:0000313" key="4">
    <source>
        <dbReference type="Proteomes" id="UP000821853"/>
    </source>
</evidence>
<comment type="caution">
    <text evidence="3">The sequence shown here is derived from an EMBL/GenBank/DDBJ whole genome shotgun (WGS) entry which is preliminary data.</text>
</comment>
<sequence length="707" mass="78029">MASGSAATNGERLPSSDDLQPLTKPESNPSGLAIVATVVLTVTAAVIILLSLFEKPPLREVSSGNFCCPDVLDRITNAANTTVDPCEDSYRHGCSAPNPPWSDIYNEATNLRANPVRGFPETTAGRVIAAFYRRCVVSESTRSSVGRHAAEAILKYASITSPMRPERLLELLLELSLTYGLPSILHLELVPSRADSFLSLLHVGLSSACRLRNMYTQRELLGLKNDVLTAVNQALSSAVTLQEVESFFERSHSCSFYEAIANTSQRDTKRSFPRIRVNRTKGISPTIANEVASPLDELFILASPLDELFILTTHITAAQWTQVLGKFLNTDSTSLVPGVPLPVLGTVLQEFLDPVKQPFTTVTALVTSSMQLASRLFLHTRDREGWVRFCELRSRELRPLWIRDKLGSIPAQSQDAAIRRTYQSLVNVVLRKVASFVTADDLGNVTNALVSVRLLLPTDLAPENDTMPTLGVNFAQAYLQGQKYLSRIRAYHIRTLGVGHSFLNDVRKHKIAIRGKTLTVPMRLYTLLKFGKDVDELVTMPTVGVLLATAIWNFVFSGNWSESARKSLLVYRSCLADSLRHVRGFPPNLTHELSWLGLESCVEACRGDNWDHPVDNTQRWNLTRSQAFYMIYVTYNGCKSVASTTSALAFVDVNGLLKSFPDFVATFQCNDTSSSRPTPHCSAGITFTAYHTLVVLEGRLAKGNNCT</sequence>
<proteinExistence type="predicted"/>
<dbReference type="EMBL" id="JABSTR010000007">
    <property type="protein sequence ID" value="KAH9375706.1"/>
    <property type="molecule type" value="Genomic_DNA"/>
</dbReference>
<feature type="transmembrane region" description="Helical" evidence="2">
    <location>
        <begin position="31"/>
        <end position="53"/>
    </location>
</feature>
<dbReference type="AlphaFoldDB" id="A0A9J6GKH1"/>
<protein>
    <submittedName>
        <fullName evidence="3">Uncharacterized protein</fullName>
    </submittedName>
</protein>
<reference evidence="3 4" key="1">
    <citation type="journal article" date="2020" name="Cell">
        <title>Large-Scale Comparative Analyses of Tick Genomes Elucidate Their Genetic Diversity and Vector Capacities.</title>
        <authorList>
            <consortium name="Tick Genome and Microbiome Consortium (TIGMIC)"/>
            <person name="Jia N."/>
            <person name="Wang J."/>
            <person name="Shi W."/>
            <person name="Du L."/>
            <person name="Sun Y."/>
            <person name="Zhan W."/>
            <person name="Jiang J.F."/>
            <person name="Wang Q."/>
            <person name="Zhang B."/>
            <person name="Ji P."/>
            <person name="Bell-Sakyi L."/>
            <person name="Cui X.M."/>
            <person name="Yuan T.T."/>
            <person name="Jiang B.G."/>
            <person name="Yang W.F."/>
            <person name="Lam T.T."/>
            <person name="Chang Q.C."/>
            <person name="Ding S.J."/>
            <person name="Wang X.J."/>
            <person name="Zhu J.G."/>
            <person name="Ruan X.D."/>
            <person name="Zhao L."/>
            <person name="Wei J.T."/>
            <person name="Ye R.Z."/>
            <person name="Que T.C."/>
            <person name="Du C.H."/>
            <person name="Zhou Y.H."/>
            <person name="Cheng J.X."/>
            <person name="Dai P.F."/>
            <person name="Guo W.B."/>
            <person name="Han X.H."/>
            <person name="Huang E.J."/>
            <person name="Li L.F."/>
            <person name="Wei W."/>
            <person name="Gao Y.C."/>
            <person name="Liu J.Z."/>
            <person name="Shao H.Z."/>
            <person name="Wang X."/>
            <person name="Wang C.C."/>
            <person name="Yang T.C."/>
            <person name="Huo Q.B."/>
            <person name="Li W."/>
            <person name="Chen H.Y."/>
            <person name="Chen S.E."/>
            <person name="Zhou L.G."/>
            <person name="Ni X.B."/>
            <person name="Tian J.H."/>
            <person name="Sheng Y."/>
            <person name="Liu T."/>
            <person name="Pan Y.S."/>
            <person name="Xia L.Y."/>
            <person name="Li J."/>
            <person name="Zhao F."/>
            <person name="Cao W.C."/>
        </authorList>
    </citation>
    <scope>NUCLEOTIDE SEQUENCE [LARGE SCALE GENOMIC DNA]</scope>
    <source>
        <strain evidence="3">HaeL-2018</strain>
    </source>
</reference>
<gene>
    <name evidence="3" type="ORF">HPB48_020833</name>
</gene>
<keyword evidence="2" id="KW-1133">Transmembrane helix</keyword>
<keyword evidence="2" id="KW-0812">Transmembrane</keyword>
<dbReference type="OMA" id="RIIANEQ"/>
<dbReference type="Proteomes" id="UP000821853">
    <property type="component" value="Chromosome 5"/>
</dbReference>
<accession>A0A9J6GKH1</accession>
<organism evidence="3 4">
    <name type="scientific">Haemaphysalis longicornis</name>
    <name type="common">Bush tick</name>
    <dbReference type="NCBI Taxonomy" id="44386"/>
    <lineage>
        <taxon>Eukaryota</taxon>
        <taxon>Metazoa</taxon>
        <taxon>Ecdysozoa</taxon>
        <taxon>Arthropoda</taxon>
        <taxon>Chelicerata</taxon>
        <taxon>Arachnida</taxon>
        <taxon>Acari</taxon>
        <taxon>Parasitiformes</taxon>
        <taxon>Ixodida</taxon>
        <taxon>Ixodoidea</taxon>
        <taxon>Ixodidae</taxon>
        <taxon>Haemaphysalinae</taxon>
        <taxon>Haemaphysalis</taxon>
    </lineage>
</organism>
<evidence type="ECO:0000256" key="1">
    <source>
        <dbReference type="SAM" id="MobiDB-lite"/>
    </source>
</evidence>
<keyword evidence="4" id="KW-1185">Reference proteome</keyword>
<evidence type="ECO:0000256" key="2">
    <source>
        <dbReference type="SAM" id="Phobius"/>
    </source>
</evidence>
<evidence type="ECO:0000313" key="3">
    <source>
        <dbReference type="EMBL" id="KAH9375706.1"/>
    </source>
</evidence>